<evidence type="ECO:0000313" key="18">
    <source>
        <dbReference type="Proteomes" id="UP000183569"/>
    </source>
</evidence>
<dbReference type="AlphaFoldDB" id="A0A1G4XPN5"/>
<dbReference type="GO" id="GO:0006935">
    <property type="term" value="P:chemotaxis"/>
    <property type="evidence" value="ECO:0007669"/>
    <property type="project" value="UniProtKB-KW"/>
</dbReference>
<dbReference type="InterPro" id="IPR051310">
    <property type="entry name" value="MCP_chemotaxis"/>
</dbReference>
<dbReference type="SMART" id="SM00319">
    <property type="entry name" value="TarH"/>
    <property type="match status" value="1"/>
</dbReference>
<comment type="caution">
    <text evidence="17">The sequence shown here is derived from an EMBL/GenBank/DDBJ whole genome shotgun (WGS) entry which is preliminary data.</text>
</comment>
<evidence type="ECO:0000313" key="17">
    <source>
        <dbReference type="EMBL" id="SCX43176.1"/>
    </source>
</evidence>
<feature type="compositionally biased region" description="Polar residues" evidence="13">
    <location>
        <begin position="537"/>
        <end position="548"/>
    </location>
</feature>
<dbReference type="FunFam" id="1.10.287.950:FF:000001">
    <property type="entry name" value="Methyl-accepting chemotaxis sensory transducer"/>
    <property type="match status" value="1"/>
</dbReference>
<evidence type="ECO:0000256" key="7">
    <source>
        <dbReference type="ARBA" id="ARBA00022989"/>
    </source>
</evidence>
<dbReference type="GO" id="GO:0004888">
    <property type="term" value="F:transmembrane signaling receptor activity"/>
    <property type="evidence" value="ECO:0007669"/>
    <property type="project" value="InterPro"/>
</dbReference>
<feature type="region of interest" description="Disordered" evidence="13">
    <location>
        <begin position="529"/>
        <end position="564"/>
    </location>
</feature>
<keyword evidence="3" id="KW-0488">Methylation</keyword>
<dbReference type="PANTHER" id="PTHR43531:SF5">
    <property type="entry name" value="METHYL-ACCEPTING CHEMOTAXIS PROTEIN III"/>
    <property type="match status" value="1"/>
</dbReference>
<dbReference type="GO" id="GO:0005886">
    <property type="term" value="C:plasma membrane"/>
    <property type="evidence" value="ECO:0007669"/>
    <property type="project" value="UniProtKB-SubCell"/>
</dbReference>
<evidence type="ECO:0000259" key="15">
    <source>
        <dbReference type="PROSITE" id="PS50111"/>
    </source>
</evidence>
<dbReference type="GO" id="GO:0007165">
    <property type="term" value="P:signal transduction"/>
    <property type="evidence" value="ECO:0007669"/>
    <property type="project" value="UniProtKB-KW"/>
</dbReference>
<dbReference type="Pfam" id="PF00015">
    <property type="entry name" value="MCPsignal"/>
    <property type="match status" value="1"/>
</dbReference>
<evidence type="ECO:0000256" key="3">
    <source>
        <dbReference type="ARBA" id="ARBA00022481"/>
    </source>
</evidence>
<gene>
    <name evidence="17" type="ORF">SAMN02927897_01181</name>
</gene>
<dbReference type="CDD" id="cd19407">
    <property type="entry name" value="Tar_Tsr_sensor"/>
    <property type="match status" value="1"/>
</dbReference>
<name>A0A1G4XPN5_9ENTR</name>
<evidence type="ECO:0000256" key="13">
    <source>
        <dbReference type="SAM" id="MobiDB-lite"/>
    </source>
</evidence>
<dbReference type="Pfam" id="PF02203">
    <property type="entry name" value="TarH"/>
    <property type="match status" value="1"/>
</dbReference>
<sequence>MDKKAAMQRTQGIGFMHNIRLVPLFSSILGGILMLFALSSGLAGYFLMQADRDQQDVTQEIQVRMGLSNSSNNLRVARISLIHAGAASRIAEMEDMKNNVAEAEKRIKQSQDGFNQYMERPVKTPADLALDADLTTRFNAYIAGMQPMLKYAKNGMFEAIINHESEQARQLDASYNEVLLKAIDIRTARAQRLTEEAHSRTQLGLMFMAAAFALALVLTVITFTVLRSVVINPLQRAAQRISRIATGDLTVADEPAGRSEIGRLSSDLQAMQHSLVTTVATVRQGAEEIYRGTSEISAGNTDLSSRTEQQAAAIEQTAASMEQLTATVKQNADNAHHASGLARDASGKATKGGQIVSGVVQTMGNITTSSRKISEITAVINSIAFQTNILALNAAVEAARAGEQGRGFAVVASEVRTLASRSAQAAKEIEALISESVSLIEQGSGEVVSAGETMGEIVTAVKRVTDIMLEIAAASDEQSKGITQVSQAITEMDNVTQQNASLVEEASAAAASLEEQAARLTEAVGAFRLTGAAPERPSNTASPTSKTFKPQRPALAQGDNWETF</sequence>
<dbReference type="Proteomes" id="UP000183569">
    <property type="component" value="Unassembled WGS sequence"/>
</dbReference>
<organism evidence="17 18">
    <name type="scientific">Kosakonia sacchari</name>
    <dbReference type="NCBI Taxonomy" id="1158459"/>
    <lineage>
        <taxon>Bacteria</taxon>
        <taxon>Pseudomonadati</taxon>
        <taxon>Pseudomonadota</taxon>
        <taxon>Gammaproteobacteria</taxon>
        <taxon>Enterobacterales</taxon>
        <taxon>Enterobacteriaceae</taxon>
        <taxon>Kosakonia</taxon>
    </lineage>
</organism>
<evidence type="ECO:0000256" key="10">
    <source>
        <dbReference type="ARBA" id="ARBA00029447"/>
    </source>
</evidence>
<dbReference type="SMART" id="SM00304">
    <property type="entry name" value="HAMP"/>
    <property type="match status" value="1"/>
</dbReference>
<feature type="coiled-coil region" evidence="12">
    <location>
        <begin position="485"/>
        <end position="523"/>
    </location>
</feature>
<dbReference type="InterPro" id="IPR004089">
    <property type="entry name" value="MCPsignal_dom"/>
</dbReference>
<dbReference type="PROSITE" id="PS50885">
    <property type="entry name" value="HAMP"/>
    <property type="match status" value="1"/>
</dbReference>
<feature type="domain" description="Methyl-accepting transducer" evidence="15">
    <location>
        <begin position="285"/>
        <end position="514"/>
    </location>
</feature>
<dbReference type="SUPFAM" id="SSF47170">
    <property type="entry name" value="Aspartate receptor, ligand-binding domain"/>
    <property type="match status" value="1"/>
</dbReference>
<keyword evidence="6 14" id="KW-0812">Transmembrane</keyword>
<dbReference type="SMART" id="SM00283">
    <property type="entry name" value="MA"/>
    <property type="match status" value="1"/>
</dbReference>
<evidence type="ECO:0000256" key="9">
    <source>
        <dbReference type="ARBA" id="ARBA00023224"/>
    </source>
</evidence>
<dbReference type="InterPro" id="IPR004091">
    <property type="entry name" value="Chemotax_Me-accpt_rcpt_Me-site"/>
</dbReference>
<evidence type="ECO:0000256" key="5">
    <source>
        <dbReference type="ARBA" id="ARBA00022519"/>
    </source>
</evidence>
<reference evidence="17 18" key="1">
    <citation type="submission" date="2016-10" db="EMBL/GenBank/DDBJ databases">
        <authorList>
            <person name="Varghese N."/>
            <person name="Submissions S."/>
        </authorList>
    </citation>
    <scope>NUCLEOTIDE SEQUENCE [LARGE SCALE GENOMIC DNA]</scope>
    <source>
        <strain evidence="17 18">CGMCC 1.12102</strain>
    </source>
</reference>
<dbReference type="CDD" id="cd11386">
    <property type="entry name" value="MCP_signal"/>
    <property type="match status" value="1"/>
</dbReference>
<evidence type="ECO:0000256" key="12">
    <source>
        <dbReference type="SAM" id="Coils"/>
    </source>
</evidence>
<keyword evidence="4" id="KW-0145">Chemotaxis</keyword>
<dbReference type="RefSeq" id="WP_017457261.1">
    <property type="nucleotide sequence ID" value="NZ_FMUI01000003.1"/>
</dbReference>
<accession>A0A1G4XPN5</accession>
<feature type="transmembrane region" description="Helical" evidence="14">
    <location>
        <begin position="21"/>
        <end position="48"/>
    </location>
</feature>
<dbReference type="PROSITE" id="PS00538">
    <property type="entry name" value="CHEMOTAXIS_TRANSDUC_1"/>
    <property type="match status" value="1"/>
</dbReference>
<evidence type="ECO:0000256" key="14">
    <source>
        <dbReference type="SAM" id="Phobius"/>
    </source>
</evidence>
<evidence type="ECO:0000256" key="2">
    <source>
        <dbReference type="ARBA" id="ARBA00022475"/>
    </source>
</evidence>
<keyword evidence="9 11" id="KW-0807">Transducer</keyword>
<dbReference type="InterPro" id="IPR003122">
    <property type="entry name" value="Tar_rcpt_lig-bd"/>
</dbReference>
<dbReference type="Pfam" id="PF00672">
    <property type="entry name" value="HAMP"/>
    <property type="match status" value="1"/>
</dbReference>
<evidence type="ECO:0000256" key="8">
    <source>
        <dbReference type="ARBA" id="ARBA00023136"/>
    </source>
</evidence>
<feature type="domain" description="HAMP" evidence="16">
    <location>
        <begin position="228"/>
        <end position="280"/>
    </location>
</feature>
<dbReference type="EMBL" id="FMUI01000003">
    <property type="protein sequence ID" value="SCX43176.1"/>
    <property type="molecule type" value="Genomic_DNA"/>
</dbReference>
<dbReference type="Gene3D" id="1.10.287.950">
    <property type="entry name" value="Methyl-accepting chemotaxis protein"/>
    <property type="match status" value="1"/>
</dbReference>
<keyword evidence="7 14" id="KW-1133">Transmembrane helix</keyword>
<evidence type="ECO:0000256" key="1">
    <source>
        <dbReference type="ARBA" id="ARBA00004429"/>
    </source>
</evidence>
<dbReference type="Gene3D" id="1.20.120.30">
    <property type="entry name" value="Aspartate receptor, ligand-binding domain"/>
    <property type="match status" value="1"/>
</dbReference>
<evidence type="ECO:0000259" key="16">
    <source>
        <dbReference type="PROSITE" id="PS50885"/>
    </source>
</evidence>
<feature type="coiled-coil region" evidence="12">
    <location>
        <begin position="86"/>
        <end position="120"/>
    </location>
</feature>
<dbReference type="SUPFAM" id="SSF58104">
    <property type="entry name" value="Methyl-accepting chemotaxis protein (MCP) signaling domain"/>
    <property type="match status" value="1"/>
</dbReference>
<dbReference type="PANTHER" id="PTHR43531">
    <property type="entry name" value="PROTEIN ICFG"/>
    <property type="match status" value="1"/>
</dbReference>
<keyword evidence="8 14" id="KW-0472">Membrane</keyword>
<feature type="transmembrane region" description="Helical" evidence="14">
    <location>
        <begin position="203"/>
        <end position="226"/>
    </location>
</feature>
<comment type="subcellular location">
    <subcellularLocation>
        <location evidence="1">Cell inner membrane</location>
        <topology evidence="1">Multi-pass membrane protein</topology>
    </subcellularLocation>
</comment>
<keyword evidence="5" id="KW-0997">Cell inner membrane</keyword>
<dbReference type="InterPro" id="IPR035440">
    <property type="entry name" value="4HB_MCP_dom_sf"/>
</dbReference>
<dbReference type="GeneID" id="23847004"/>
<comment type="similarity">
    <text evidence="10">Belongs to the methyl-accepting chemotaxis (MCP) protein family.</text>
</comment>
<dbReference type="PRINTS" id="PR00260">
    <property type="entry name" value="CHEMTRNSDUCR"/>
</dbReference>
<dbReference type="PROSITE" id="PS50111">
    <property type="entry name" value="CHEMOTAXIS_TRANSDUC_2"/>
    <property type="match status" value="1"/>
</dbReference>
<dbReference type="InterPro" id="IPR003660">
    <property type="entry name" value="HAMP_dom"/>
</dbReference>
<dbReference type="CDD" id="cd06225">
    <property type="entry name" value="HAMP"/>
    <property type="match status" value="1"/>
</dbReference>
<evidence type="ECO:0000256" key="11">
    <source>
        <dbReference type="PROSITE-ProRule" id="PRU00284"/>
    </source>
</evidence>
<evidence type="ECO:0000256" key="4">
    <source>
        <dbReference type="ARBA" id="ARBA00022500"/>
    </source>
</evidence>
<proteinExistence type="inferred from homology"/>
<evidence type="ECO:0000256" key="6">
    <source>
        <dbReference type="ARBA" id="ARBA00022692"/>
    </source>
</evidence>
<keyword evidence="2" id="KW-1003">Cell membrane</keyword>
<protein>
    <submittedName>
        <fullName evidence="17">Methyl-accepting chemotaxis sensory transducer with TarH sensor</fullName>
    </submittedName>
</protein>
<keyword evidence="12" id="KW-0175">Coiled coil</keyword>
<dbReference type="InterPro" id="IPR004090">
    <property type="entry name" value="Chemotax_Me-accpt_rcpt"/>
</dbReference>